<dbReference type="PROSITE" id="PS51781">
    <property type="entry name" value="SH3B"/>
    <property type="match status" value="1"/>
</dbReference>
<proteinExistence type="predicted"/>
<dbReference type="InterPro" id="IPR003646">
    <property type="entry name" value="SH3-like_bac-type"/>
</dbReference>
<dbReference type="Pfam" id="PF08239">
    <property type="entry name" value="SH3_3"/>
    <property type="match status" value="1"/>
</dbReference>
<feature type="domain" description="SH3b" evidence="1">
    <location>
        <begin position="95"/>
        <end position="160"/>
    </location>
</feature>
<dbReference type="Proteomes" id="UP000266649">
    <property type="component" value="Unassembled WGS sequence"/>
</dbReference>
<evidence type="ECO:0000313" key="3">
    <source>
        <dbReference type="Proteomes" id="UP000266649"/>
    </source>
</evidence>
<gene>
    <name evidence="2" type="ORF">D2N39_06010</name>
</gene>
<dbReference type="AlphaFoldDB" id="A0A398BU18"/>
<accession>A0A398BU18</accession>
<comment type="caution">
    <text evidence="2">The sequence shown here is derived from an EMBL/GenBank/DDBJ whole genome shotgun (WGS) entry which is preliminary data.</text>
</comment>
<dbReference type="RefSeq" id="WP_119133835.1">
    <property type="nucleotide sequence ID" value="NZ_QXXQ01000002.1"/>
</dbReference>
<protein>
    <submittedName>
        <fullName evidence="2">SH3 domain-containing protein</fullName>
    </submittedName>
</protein>
<evidence type="ECO:0000313" key="2">
    <source>
        <dbReference type="EMBL" id="RID93194.1"/>
    </source>
</evidence>
<name>A0A398BU18_9RHOB</name>
<evidence type="ECO:0000259" key="1">
    <source>
        <dbReference type="PROSITE" id="PS51781"/>
    </source>
</evidence>
<organism evidence="2 3">
    <name type="scientific">Gemmobacter lutimaris</name>
    <dbReference type="NCBI Taxonomy" id="2306023"/>
    <lineage>
        <taxon>Bacteria</taxon>
        <taxon>Pseudomonadati</taxon>
        <taxon>Pseudomonadota</taxon>
        <taxon>Alphaproteobacteria</taxon>
        <taxon>Rhodobacterales</taxon>
        <taxon>Paracoccaceae</taxon>
        <taxon>Gemmobacter</taxon>
    </lineage>
</organism>
<dbReference type="Gene3D" id="2.30.30.40">
    <property type="entry name" value="SH3 Domains"/>
    <property type="match status" value="1"/>
</dbReference>
<dbReference type="EMBL" id="QXXQ01000002">
    <property type="protein sequence ID" value="RID93194.1"/>
    <property type="molecule type" value="Genomic_DNA"/>
</dbReference>
<reference evidence="2 3" key="1">
    <citation type="submission" date="2018-09" db="EMBL/GenBank/DDBJ databases">
        <title>Gemmobacter lutimaris sp. nov., a marine bacterium isolated from tidal flat.</title>
        <authorList>
            <person name="Lee D.W."/>
            <person name="Yoo Y."/>
            <person name="Kim J.-J."/>
            <person name="Kim B.S."/>
        </authorList>
    </citation>
    <scope>NUCLEOTIDE SEQUENCE [LARGE SCALE GENOMIC DNA]</scope>
    <source>
        <strain evidence="2 3">YJ-T1-11</strain>
    </source>
</reference>
<dbReference type="OrthoDB" id="7857759at2"/>
<dbReference type="SMART" id="SM00287">
    <property type="entry name" value="SH3b"/>
    <property type="match status" value="1"/>
</dbReference>
<keyword evidence="3" id="KW-1185">Reference proteome</keyword>
<sequence length="161" mass="17199">MLRLLLLLCAGMFAVLLIGGEDHGQMRPGLSAEDSHAETPAPRIVQAAEPVAMVETASYTPETQTPAHATHLPVVLPLIKPVAELPAVETSEPEAEIRYVSARAVNVREGPSTEFPVVERLTRGEAIRVMWVEDNGWVRIAIEGDGIAGFVSGDLLTATAP</sequence>